<keyword evidence="1" id="KW-0547">Nucleotide-binding</keyword>
<dbReference type="GO" id="GO:0016887">
    <property type="term" value="F:ATP hydrolysis activity"/>
    <property type="evidence" value="ECO:0007669"/>
    <property type="project" value="InterPro"/>
</dbReference>
<dbReference type="PANTHER" id="PTHR42960:SF1">
    <property type="entry name" value="YCF46 PROTEIN"/>
    <property type="match status" value="1"/>
</dbReference>
<dbReference type="Gene3D" id="3.40.50.300">
    <property type="entry name" value="P-loop containing nucleotide triphosphate hydrolases"/>
    <property type="match status" value="1"/>
</dbReference>
<evidence type="ECO:0000259" key="5">
    <source>
        <dbReference type="SMART" id="SM00382"/>
    </source>
</evidence>
<protein>
    <recommendedName>
        <fullName evidence="4">Uncharacterized AAA domain-containing protein ycf46</fullName>
    </recommendedName>
</protein>
<keyword evidence="2" id="KW-0067">ATP-binding</keyword>
<dbReference type="Gene3D" id="1.10.8.60">
    <property type="match status" value="1"/>
</dbReference>
<dbReference type="Pfam" id="PF00004">
    <property type="entry name" value="AAA"/>
    <property type="match status" value="1"/>
</dbReference>
<evidence type="ECO:0000256" key="4">
    <source>
        <dbReference type="ARBA" id="ARBA00040480"/>
    </source>
</evidence>
<dbReference type="EMBL" id="PXOH01000030">
    <property type="protein sequence ID" value="PSF33449.1"/>
    <property type="molecule type" value="Genomic_DNA"/>
</dbReference>
<dbReference type="SMART" id="SM00382">
    <property type="entry name" value="AAA"/>
    <property type="match status" value="1"/>
</dbReference>
<comment type="caution">
    <text evidence="6">The sequence shown here is derived from an EMBL/GenBank/DDBJ whole genome shotgun (WGS) entry which is preliminary data.</text>
</comment>
<dbReference type="InterPro" id="IPR052381">
    <property type="entry name" value="AAA_domain_protein"/>
</dbReference>
<dbReference type="InterPro" id="IPR003593">
    <property type="entry name" value="AAA+_ATPase"/>
</dbReference>
<dbReference type="RefSeq" id="WP_106458683.1">
    <property type="nucleotide sequence ID" value="NZ_PXOH01000030.1"/>
</dbReference>
<dbReference type="OrthoDB" id="9809379at2"/>
<dbReference type="SUPFAM" id="SSF52540">
    <property type="entry name" value="P-loop containing nucleoside triphosphate hydrolases"/>
    <property type="match status" value="1"/>
</dbReference>
<dbReference type="InterPro" id="IPR003959">
    <property type="entry name" value="ATPase_AAA_core"/>
</dbReference>
<accession>A0A2T1LT74</accession>
<sequence>MNTQLLAQLKLYGAVCYSYPLIEQASVKKELQAIACHLKVPLIELQLSEDLSESLANDGLYVVEHLPSLLGELQGWQKTRLESWLIDSIHQCRLIQDRYLILLDNRETELARYLSNIIPTEIRNLPTVAEIQSSIEQELEASGITSDVTEQMALSVSGLSSEEVKLAVQKAIASCGDLVQGLIAQKQQTLKGLGLEFLPSLDVPTFGGLDRLKEAIEQVALDYSEQARGLNLPIPKGWLMAGPPGTGKTFAAKVCAAKLGFPLISVGVDIVKSKGSGYLKRLLKVIEAASPSVCYFDEFDKFFDPDAAITGGGTTKETLGVLLTWFQEKTTKTFVIATLNRLDALPPELTRAGRFDRLFYVGFPQAVERKEIIELHASRFDPRFRGETAMTERDWRVLLNRTQNCTGAELRAIAELAAKEQFYQGNVQIHLKLDDFLKARSKITPLYVRDTERVLAMANRAKGVCENASASDCSIFAPLEQSLWGD</sequence>
<evidence type="ECO:0000256" key="2">
    <source>
        <dbReference type="ARBA" id="ARBA00022840"/>
    </source>
</evidence>
<dbReference type="GO" id="GO:0005524">
    <property type="term" value="F:ATP binding"/>
    <property type="evidence" value="ECO:0007669"/>
    <property type="project" value="UniProtKB-KW"/>
</dbReference>
<evidence type="ECO:0000313" key="7">
    <source>
        <dbReference type="Proteomes" id="UP000239001"/>
    </source>
</evidence>
<evidence type="ECO:0000256" key="1">
    <source>
        <dbReference type="ARBA" id="ARBA00022741"/>
    </source>
</evidence>
<dbReference type="AlphaFoldDB" id="A0A2T1LT74"/>
<evidence type="ECO:0000256" key="3">
    <source>
        <dbReference type="ARBA" id="ARBA00038088"/>
    </source>
</evidence>
<organism evidence="6 7">
    <name type="scientific">Aphanothece hegewaldii CCALA 016</name>
    <dbReference type="NCBI Taxonomy" id="2107694"/>
    <lineage>
        <taxon>Bacteria</taxon>
        <taxon>Bacillati</taxon>
        <taxon>Cyanobacteriota</taxon>
        <taxon>Cyanophyceae</taxon>
        <taxon>Oscillatoriophycideae</taxon>
        <taxon>Chroococcales</taxon>
        <taxon>Aphanothecaceae</taxon>
        <taxon>Aphanothece</taxon>
    </lineage>
</organism>
<comment type="similarity">
    <text evidence="3">Belongs to the AAA ATPase family. Highly divergent.</text>
</comment>
<name>A0A2T1LT74_9CHRO</name>
<feature type="domain" description="AAA+ ATPase" evidence="5">
    <location>
        <begin position="234"/>
        <end position="365"/>
    </location>
</feature>
<dbReference type="Proteomes" id="UP000239001">
    <property type="component" value="Unassembled WGS sequence"/>
</dbReference>
<gene>
    <name evidence="6" type="ORF">C7H19_19970</name>
</gene>
<reference evidence="6 7" key="1">
    <citation type="submission" date="2018-03" db="EMBL/GenBank/DDBJ databases">
        <title>The ancient ancestry and fast evolution of plastids.</title>
        <authorList>
            <person name="Moore K.R."/>
            <person name="Magnabosco C."/>
            <person name="Momper L."/>
            <person name="Gold D.A."/>
            <person name="Bosak T."/>
            <person name="Fournier G.P."/>
        </authorList>
    </citation>
    <scope>NUCLEOTIDE SEQUENCE [LARGE SCALE GENOMIC DNA]</scope>
    <source>
        <strain evidence="6 7">CCALA 016</strain>
    </source>
</reference>
<dbReference type="PANTHER" id="PTHR42960">
    <property type="entry name" value="YCF46 PROTEIN"/>
    <property type="match status" value="1"/>
</dbReference>
<keyword evidence="7" id="KW-1185">Reference proteome</keyword>
<dbReference type="InterPro" id="IPR027417">
    <property type="entry name" value="P-loop_NTPase"/>
</dbReference>
<evidence type="ECO:0000313" key="6">
    <source>
        <dbReference type="EMBL" id="PSF33449.1"/>
    </source>
</evidence>
<reference evidence="6 7" key="2">
    <citation type="submission" date="2018-03" db="EMBL/GenBank/DDBJ databases">
        <authorList>
            <person name="Keele B.F."/>
        </authorList>
    </citation>
    <scope>NUCLEOTIDE SEQUENCE [LARGE SCALE GENOMIC DNA]</scope>
    <source>
        <strain evidence="6 7">CCALA 016</strain>
    </source>
</reference>
<proteinExistence type="inferred from homology"/>